<evidence type="ECO:0000256" key="2">
    <source>
        <dbReference type="ARBA" id="ARBA00005551"/>
    </source>
</evidence>
<feature type="transmembrane region" description="Helical" evidence="10">
    <location>
        <begin position="355"/>
        <end position="375"/>
    </location>
</feature>
<keyword evidence="4" id="KW-0050">Antiport</keyword>
<evidence type="ECO:0000256" key="9">
    <source>
        <dbReference type="SAM" id="MobiDB-lite"/>
    </source>
</evidence>
<feature type="transmembrane region" description="Helical" evidence="10">
    <location>
        <begin position="145"/>
        <end position="167"/>
    </location>
</feature>
<dbReference type="GO" id="GO:0008324">
    <property type="term" value="F:monoatomic cation transmembrane transporter activity"/>
    <property type="evidence" value="ECO:0007669"/>
    <property type="project" value="InterPro"/>
</dbReference>
<evidence type="ECO:0000256" key="8">
    <source>
        <dbReference type="ARBA" id="ARBA00023136"/>
    </source>
</evidence>
<dbReference type="Proteomes" id="UP000672934">
    <property type="component" value="Unassembled WGS sequence"/>
</dbReference>
<dbReference type="PANTHER" id="PTHR46157">
    <property type="entry name" value="K(+) EFFLUX ANTIPORTER 3, CHLOROPLASTIC"/>
    <property type="match status" value="1"/>
</dbReference>
<proteinExistence type="inferred from homology"/>
<reference evidence="12" key="1">
    <citation type="submission" date="2021-03" db="EMBL/GenBank/DDBJ databases">
        <authorList>
            <person name="Peeters C."/>
        </authorList>
    </citation>
    <scope>NUCLEOTIDE SEQUENCE</scope>
    <source>
        <strain evidence="12">LMG 31506</strain>
    </source>
</reference>
<dbReference type="GO" id="GO:1902600">
    <property type="term" value="P:proton transmembrane transport"/>
    <property type="evidence" value="ECO:0007669"/>
    <property type="project" value="InterPro"/>
</dbReference>
<feature type="domain" description="Cation/H+ exchanger transmembrane" evidence="11">
    <location>
        <begin position="14"/>
        <end position="372"/>
    </location>
</feature>
<evidence type="ECO:0000256" key="4">
    <source>
        <dbReference type="ARBA" id="ARBA00022449"/>
    </source>
</evidence>
<evidence type="ECO:0000256" key="10">
    <source>
        <dbReference type="SAM" id="Phobius"/>
    </source>
</evidence>
<dbReference type="InterPro" id="IPR004771">
    <property type="entry name" value="K/H_exchanger"/>
</dbReference>
<dbReference type="Gene3D" id="1.20.1530.20">
    <property type="match status" value="1"/>
</dbReference>
<keyword evidence="8 10" id="KW-0472">Membrane</keyword>
<feature type="transmembrane region" description="Helical" evidence="10">
    <location>
        <begin position="324"/>
        <end position="343"/>
    </location>
</feature>
<dbReference type="Pfam" id="PF00999">
    <property type="entry name" value="Na_H_Exchanger"/>
    <property type="match status" value="1"/>
</dbReference>
<evidence type="ECO:0000256" key="1">
    <source>
        <dbReference type="ARBA" id="ARBA00004141"/>
    </source>
</evidence>
<accession>A0A916N2G2</accession>
<dbReference type="EMBL" id="CAJPUY010000004">
    <property type="protein sequence ID" value="CAG2133939.1"/>
    <property type="molecule type" value="Genomic_DNA"/>
</dbReference>
<feature type="transmembrane region" description="Helical" evidence="10">
    <location>
        <begin position="84"/>
        <end position="106"/>
    </location>
</feature>
<evidence type="ECO:0000313" key="13">
    <source>
        <dbReference type="Proteomes" id="UP000672934"/>
    </source>
</evidence>
<evidence type="ECO:0000313" key="12">
    <source>
        <dbReference type="EMBL" id="CAG2133939.1"/>
    </source>
</evidence>
<comment type="subcellular location">
    <subcellularLocation>
        <location evidence="1">Membrane</location>
        <topology evidence="1">Multi-pass membrane protein</topology>
    </subcellularLocation>
</comment>
<evidence type="ECO:0000256" key="7">
    <source>
        <dbReference type="ARBA" id="ARBA00023065"/>
    </source>
</evidence>
<feature type="transmembrane region" description="Helical" evidence="10">
    <location>
        <begin position="53"/>
        <end position="72"/>
    </location>
</feature>
<protein>
    <submittedName>
        <fullName evidence="12">Glutathione-regulated potassium-efflux system protein KefC</fullName>
    </submittedName>
</protein>
<dbReference type="GO" id="GO:0015297">
    <property type="term" value="F:antiporter activity"/>
    <property type="evidence" value="ECO:0007669"/>
    <property type="project" value="UniProtKB-KW"/>
</dbReference>
<feature type="transmembrane region" description="Helical" evidence="10">
    <location>
        <begin position="217"/>
        <end position="233"/>
    </location>
</feature>
<feature type="transmembrane region" description="Helical" evidence="10">
    <location>
        <begin position="292"/>
        <end position="312"/>
    </location>
</feature>
<evidence type="ECO:0000259" key="11">
    <source>
        <dbReference type="Pfam" id="PF00999"/>
    </source>
</evidence>
<keyword evidence="6 10" id="KW-1133">Transmembrane helix</keyword>
<organism evidence="12 13">
    <name type="scientific">Cupriavidus yeoncheonensis</name>
    <dbReference type="NCBI Taxonomy" id="1462994"/>
    <lineage>
        <taxon>Bacteria</taxon>
        <taxon>Pseudomonadati</taxon>
        <taxon>Pseudomonadota</taxon>
        <taxon>Betaproteobacteria</taxon>
        <taxon>Burkholderiales</taxon>
        <taxon>Burkholderiaceae</taxon>
        <taxon>Cupriavidus</taxon>
    </lineage>
</organism>
<dbReference type="InterPro" id="IPR038770">
    <property type="entry name" value="Na+/solute_symporter_sf"/>
</dbReference>
<feature type="transmembrane region" description="Helical" evidence="10">
    <location>
        <begin position="112"/>
        <end position="133"/>
    </location>
</feature>
<dbReference type="GO" id="GO:0005886">
    <property type="term" value="C:plasma membrane"/>
    <property type="evidence" value="ECO:0007669"/>
    <property type="project" value="TreeGrafter"/>
</dbReference>
<comment type="caution">
    <text evidence="12">The sequence shown here is derived from an EMBL/GenBank/DDBJ whole genome shotgun (WGS) entry which is preliminary data.</text>
</comment>
<feature type="region of interest" description="Disordered" evidence="9">
    <location>
        <begin position="384"/>
        <end position="404"/>
    </location>
</feature>
<comment type="similarity">
    <text evidence="2">Belongs to the monovalent cation:proton antiporter 2 (CPA2) transporter (TC 2.A.37) family.</text>
</comment>
<feature type="transmembrane region" description="Helical" evidence="10">
    <location>
        <begin position="7"/>
        <end position="33"/>
    </location>
</feature>
<dbReference type="NCBIfam" id="TIGR00932">
    <property type="entry name" value="2a37"/>
    <property type="match status" value="1"/>
</dbReference>
<keyword evidence="13" id="KW-1185">Reference proteome</keyword>
<keyword evidence="5 10" id="KW-0812">Transmembrane</keyword>
<dbReference type="AlphaFoldDB" id="A0A916N2G2"/>
<name>A0A916N2G2_9BURK</name>
<dbReference type="PANTHER" id="PTHR46157:SF4">
    <property type="entry name" value="K(+) EFFLUX ANTIPORTER 3, CHLOROPLASTIC"/>
    <property type="match status" value="1"/>
</dbReference>
<evidence type="ECO:0000256" key="6">
    <source>
        <dbReference type="ARBA" id="ARBA00022989"/>
    </source>
</evidence>
<keyword evidence="7" id="KW-0406">Ion transport</keyword>
<keyword evidence="3" id="KW-0813">Transport</keyword>
<dbReference type="RefSeq" id="WP_211946279.1">
    <property type="nucleotide sequence ID" value="NZ_CAJPUY010000004.1"/>
</dbReference>
<gene>
    <name evidence="12" type="primary">kefC_2</name>
    <name evidence="12" type="ORF">LMG31506_01272</name>
</gene>
<evidence type="ECO:0000256" key="3">
    <source>
        <dbReference type="ARBA" id="ARBA00022448"/>
    </source>
</evidence>
<sequence length="404" mass="42940">MSLLLDAVLFLGAALIAVPISVRLGFGSVLGYLVAGVALGPSALGLVKEVDPVFHVSELGIVLMMFVIGIEMDVRKLWKMRQSIFGYGGLQVLLCAALLAIAFIAFGVNWRVGIAAGFALSLSSTAMVIAILEQQGLMHTRLGQTSFGILLFQDIAAIPMIALLPLLSPVPAADASNDGWSLAVGALAMLALVILGGSFLLRYLLPFIRRSGTRDTLTVFALLWVIGIALLMHSVHLSMSLGAFLAGVLLAGSDCREEIEADIAPFKGLLLGLFFMAVGMSIDFGVLARNPLLVAVLVFLLVGTKLAALLYLAKRFQVPQRERLYFAILISQGGEFAFVVMAAAEGARLVNSEQLSIVTAVVALSMAATPLLLMAQRGMARRRPGEPYLPAESPPNEARDADLH</sequence>
<evidence type="ECO:0000256" key="5">
    <source>
        <dbReference type="ARBA" id="ARBA00022692"/>
    </source>
</evidence>
<feature type="transmembrane region" description="Helical" evidence="10">
    <location>
        <begin position="179"/>
        <end position="205"/>
    </location>
</feature>
<dbReference type="InterPro" id="IPR006153">
    <property type="entry name" value="Cation/H_exchanger_TM"/>
</dbReference>